<accession>A0A2S1R3T1</accession>
<dbReference type="Proteomes" id="UP000244928">
    <property type="component" value="Chromosome"/>
</dbReference>
<proteinExistence type="predicted"/>
<reference evidence="1 2" key="1">
    <citation type="submission" date="2016-04" db="EMBL/GenBank/DDBJ databases">
        <title>Complete genome sequence of Dietzia lutea YIM 80766T, a strain isolated from desert soil in Egypt.</title>
        <authorList>
            <person name="Zhao J."/>
            <person name="Hu B."/>
            <person name="Geng S."/>
            <person name="Nie Y."/>
            <person name="Tang Y."/>
        </authorList>
    </citation>
    <scope>NUCLEOTIDE SEQUENCE [LARGE SCALE GENOMIC DNA]</scope>
    <source>
        <strain evidence="1 2">YIM 80766</strain>
    </source>
</reference>
<organism evidence="1 2">
    <name type="scientific">Dietzia lutea</name>
    <dbReference type="NCBI Taxonomy" id="546160"/>
    <lineage>
        <taxon>Bacteria</taxon>
        <taxon>Bacillati</taxon>
        <taxon>Actinomycetota</taxon>
        <taxon>Actinomycetes</taxon>
        <taxon>Mycobacteriales</taxon>
        <taxon>Dietziaceae</taxon>
        <taxon>Dietzia</taxon>
    </lineage>
</organism>
<evidence type="ECO:0000313" key="1">
    <source>
        <dbReference type="EMBL" id="AWH90923.1"/>
    </source>
</evidence>
<evidence type="ECO:0000313" key="2">
    <source>
        <dbReference type="Proteomes" id="UP000244928"/>
    </source>
</evidence>
<sequence length="146" mass="16372">MLRRVDIATFGDAWDVLAEMGSRGRAGKGRGAIVSFGAFRVPTGERRWNYWRLRRKVRSWAVTHIARTAPEVMVIALDARGRLRTDRAESAGARLAEDVRRIPGMLYAHDLPVVVVLIRNGRQRERLIEDLVGGDLGRIAESRIAA</sequence>
<keyword evidence="2" id="KW-1185">Reference proteome</keyword>
<gene>
    <name evidence="1" type="ORF">A6035_00590</name>
</gene>
<dbReference type="KEGG" id="dlu:A6035_00590"/>
<dbReference type="EMBL" id="CP015449">
    <property type="protein sequence ID" value="AWH90923.1"/>
    <property type="molecule type" value="Genomic_DNA"/>
</dbReference>
<name>A0A2S1R3T1_9ACTN</name>
<protein>
    <submittedName>
        <fullName evidence="1">Uncharacterized protein</fullName>
    </submittedName>
</protein>
<dbReference type="AlphaFoldDB" id="A0A2S1R3T1"/>